<protein>
    <submittedName>
        <fullName evidence="4">CheY-like chemotaxis protein</fullName>
    </submittedName>
</protein>
<dbReference type="EMBL" id="JACHIA010000006">
    <property type="protein sequence ID" value="MBB6070892.1"/>
    <property type="molecule type" value="Genomic_DNA"/>
</dbReference>
<name>A0A841GYR1_9BACT</name>
<evidence type="ECO:0000313" key="5">
    <source>
        <dbReference type="Proteomes" id="UP000582837"/>
    </source>
</evidence>
<dbReference type="PANTHER" id="PTHR45339:SF3">
    <property type="entry name" value="HISTIDINE KINASE"/>
    <property type="match status" value="1"/>
</dbReference>
<evidence type="ECO:0000313" key="4">
    <source>
        <dbReference type="EMBL" id="MBB6070892.1"/>
    </source>
</evidence>
<evidence type="ECO:0000256" key="1">
    <source>
        <dbReference type="ARBA" id="ARBA00022553"/>
    </source>
</evidence>
<proteinExistence type="predicted"/>
<evidence type="ECO:0000259" key="3">
    <source>
        <dbReference type="PROSITE" id="PS50110"/>
    </source>
</evidence>
<organism evidence="4 5">
    <name type="scientific">Longimicrobium terrae</name>
    <dbReference type="NCBI Taxonomy" id="1639882"/>
    <lineage>
        <taxon>Bacteria</taxon>
        <taxon>Pseudomonadati</taxon>
        <taxon>Gemmatimonadota</taxon>
        <taxon>Longimicrobiia</taxon>
        <taxon>Longimicrobiales</taxon>
        <taxon>Longimicrobiaceae</taxon>
        <taxon>Longimicrobium</taxon>
    </lineage>
</organism>
<dbReference type="InterPro" id="IPR011006">
    <property type="entry name" value="CheY-like_superfamily"/>
</dbReference>
<dbReference type="SUPFAM" id="SSF52172">
    <property type="entry name" value="CheY-like"/>
    <property type="match status" value="1"/>
</dbReference>
<reference evidence="4 5" key="1">
    <citation type="submission" date="2020-08" db="EMBL/GenBank/DDBJ databases">
        <title>Genomic Encyclopedia of Type Strains, Phase IV (KMG-IV): sequencing the most valuable type-strain genomes for metagenomic binning, comparative biology and taxonomic classification.</title>
        <authorList>
            <person name="Goeker M."/>
        </authorList>
    </citation>
    <scope>NUCLEOTIDE SEQUENCE [LARGE SCALE GENOMIC DNA]</scope>
    <source>
        <strain evidence="4 5">DSM 29007</strain>
    </source>
</reference>
<dbReference type="Gene3D" id="3.40.50.2300">
    <property type="match status" value="1"/>
</dbReference>
<dbReference type="GO" id="GO:0000160">
    <property type="term" value="P:phosphorelay signal transduction system"/>
    <property type="evidence" value="ECO:0007669"/>
    <property type="project" value="InterPro"/>
</dbReference>
<dbReference type="AlphaFoldDB" id="A0A841GYR1"/>
<keyword evidence="1 2" id="KW-0597">Phosphoprotein</keyword>
<feature type="domain" description="Response regulatory" evidence="3">
    <location>
        <begin position="9"/>
        <end position="125"/>
    </location>
</feature>
<dbReference type="SMART" id="SM00448">
    <property type="entry name" value="REC"/>
    <property type="match status" value="1"/>
</dbReference>
<evidence type="ECO:0000256" key="2">
    <source>
        <dbReference type="PROSITE-ProRule" id="PRU00169"/>
    </source>
</evidence>
<accession>A0A841GYR1</accession>
<dbReference type="PROSITE" id="PS50110">
    <property type="entry name" value="RESPONSE_REGULATORY"/>
    <property type="match status" value="1"/>
</dbReference>
<gene>
    <name evidence="4" type="ORF">HNQ61_002514</name>
</gene>
<dbReference type="InterPro" id="IPR001789">
    <property type="entry name" value="Sig_transdc_resp-reg_receiver"/>
</dbReference>
<comment type="caution">
    <text evidence="4">The sequence shown here is derived from an EMBL/GenBank/DDBJ whole genome shotgun (WGS) entry which is preliminary data.</text>
</comment>
<dbReference type="PANTHER" id="PTHR45339">
    <property type="entry name" value="HYBRID SIGNAL TRANSDUCTION HISTIDINE KINASE J"/>
    <property type="match status" value="1"/>
</dbReference>
<dbReference type="RefSeq" id="WP_170033283.1">
    <property type="nucleotide sequence ID" value="NZ_JABDTL010000001.1"/>
</dbReference>
<dbReference type="Pfam" id="PF00072">
    <property type="entry name" value="Response_reg"/>
    <property type="match status" value="1"/>
</dbReference>
<feature type="modified residue" description="4-aspartylphosphate" evidence="2">
    <location>
        <position position="58"/>
    </location>
</feature>
<keyword evidence="5" id="KW-1185">Reference proteome</keyword>
<dbReference type="Proteomes" id="UP000582837">
    <property type="component" value="Unassembled WGS sequence"/>
</dbReference>
<sequence length="135" mass="14712">MSAAQTRATVVIIEDNLDNRMIYRTILEHYGYEVLEAGDGQSGVQLVRDTLPDVVLMDISIPIIDGHQATRMLKADPVTASIPVMALTAHAMAEDRQRAAEAGCDAYLAKPAEPKQVLAEVQRLIAEREARTAAI</sequence>